<gene>
    <name evidence="1" type="primary">MAPKAPK2_1</name>
    <name evidence="1" type="ORF">K3G42_024377</name>
</gene>
<evidence type="ECO:0000313" key="2">
    <source>
        <dbReference type="Proteomes" id="UP000827872"/>
    </source>
</evidence>
<sequence length="79" mass="8753">MAQQQQFPQFHIKSGLQIKKNAITDDYKVTTQVLGLGINGKVLEIFNKRTSDKFALKIGTLLGAGDQSRAEGRLDLHVL</sequence>
<proteinExistence type="predicted"/>
<keyword evidence="1" id="KW-0808">Transferase</keyword>
<organism evidence="1 2">
    <name type="scientific">Sphaerodactylus townsendi</name>
    <dbReference type="NCBI Taxonomy" id="933632"/>
    <lineage>
        <taxon>Eukaryota</taxon>
        <taxon>Metazoa</taxon>
        <taxon>Chordata</taxon>
        <taxon>Craniata</taxon>
        <taxon>Vertebrata</taxon>
        <taxon>Euteleostomi</taxon>
        <taxon>Lepidosauria</taxon>
        <taxon>Squamata</taxon>
        <taxon>Bifurcata</taxon>
        <taxon>Gekkota</taxon>
        <taxon>Sphaerodactylidae</taxon>
        <taxon>Sphaerodactylus</taxon>
    </lineage>
</organism>
<name>A0ACB8F5H2_9SAUR</name>
<protein>
    <submittedName>
        <fullName evidence="1">MAP kinase-activated protein kinase 2</fullName>
    </submittedName>
</protein>
<comment type="caution">
    <text evidence="1">The sequence shown here is derived from an EMBL/GenBank/DDBJ whole genome shotgun (WGS) entry which is preliminary data.</text>
</comment>
<keyword evidence="1" id="KW-0418">Kinase</keyword>
<dbReference type="EMBL" id="CM037618">
    <property type="protein sequence ID" value="KAH8000330.1"/>
    <property type="molecule type" value="Genomic_DNA"/>
</dbReference>
<reference evidence="1" key="1">
    <citation type="submission" date="2021-08" db="EMBL/GenBank/DDBJ databases">
        <title>The first chromosome-level gecko genome reveals the dynamic sex chromosomes of Neotropical dwarf geckos (Sphaerodactylidae: Sphaerodactylus).</title>
        <authorList>
            <person name="Pinto B.J."/>
            <person name="Keating S.E."/>
            <person name="Gamble T."/>
        </authorList>
    </citation>
    <scope>NUCLEOTIDE SEQUENCE</scope>
    <source>
        <strain evidence="1">TG3544</strain>
    </source>
</reference>
<keyword evidence="2" id="KW-1185">Reference proteome</keyword>
<dbReference type="Proteomes" id="UP000827872">
    <property type="component" value="Linkage Group LG05"/>
</dbReference>
<accession>A0ACB8F5H2</accession>
<evidence type="ECO:0000313" key="1">
    <source>
        <dbReference type="EMBL" id="KAH8000330.1"/>
    </source>
</evidence>